<sequence>MEGTPFGRYTLVELLGRGGMGDVWRAYDTVTDRVVAVKVLPAHLASDQTFQERFRREARAAAGLNNPHVVPIHDFGEIDGRLFVDMRLIEGEDLGTLLAAGPLAPQRAIRIVEQIALALFAAHRIGLVHRDVKPSNILVTEDDFAYLIDFGIARAEGEAGLTDTNAAVGTWAYMAPERFSTGSADARADVYALTCVLYEALTGQSPFPGKTLEQIVTAHMLQPPPKPSAVLPQIPPAMDRVINTGMAKEPGQRYASTKDLATAARAAIGGEQDRTVAVHQDRTMAAAPVPPTEQINPPAATMAARPAEPTERVHQPPPETFAAATQYRTPVPSPSTPTPPAPGDPSSGRRRNILLASAAALLVVIVAVVAVIMFTGGSDSPSSNTASSPPSPSGPSPSSGQPSEQPPAPGGAMFSGTQPWTLDVSGAPKSERSDAIIGALTAAGGWGTQNRLQIDFSNAVFFADGSTPRMQVVGTEDYCFGGPACDPVPDEMPVPENANIGGSPDLQCDDSGNTEGQGDCQLLVVDREGQKLYETYQSTKDGDALKARGFFIWDLTKEYPDNLRGDQCTSADAGGFPIAAMTPTADQVASGSIDHAIRFILPNDRIRAGVYVHPASHAGGPESTDPNAPPFGVRLRLKADFDESGYTDPQKVVIKALKTHGMLLADGGQVPLTFSDDKTSAAKWADLGIASDTFSAITPEAFEVVELGPDVPLTYDCVRNP</sequence>
<dbReference type="FunFam" id="1.10.510.10:FF:000021">
    <property type="entry name" value="Serine/threonine protein kinase"/>
    <property type="match status" value="1"/>
</dbReference>
<dbReference type="GO" id="GO:0005886">
    <property type="term" value="C:plasma membrane"/>
    <property type="evidence" value="ECO:0007669"/>
    <property type="project" value="UniProtKB-SubCell"/>
</dbReference>
<dbReference type="PROSITE" id="PS50011">
    <property type="entry name" value="PROTEIN_KINASE_DOM"/>
    <property type="match status" value="1"/>
</dbReference>
<name>A0A1X0JYM0_9MYCO</name>
<keyword evidence="12 17" id="KW-0472">Membrane</keyword>
<feature type="region of interest" description="Disordered" evidence="16">
    <location>
        <begin position="328"/>
        <end position="349"/>
    </location>
</feature>
<dbReference type="PANTHER" id="PTHR43289">
    <property type="entry name" value="MITOGEN-ACTIVATED PROTEIN KINASE KINASE KINASE 20-RELATED"/>
    <property type="match status" value="1"/>
</dbReference>
<keyword evidence="6" id="KW-0808">Transferase</keyword>
<keyword evidence="10 15" id="KW-0067">ATP-binding</keyword>
<dbReference type="InterPro" id="IPR017441">
    <property type="entry name" value="Protein_kinase_ATP_BS"/>
</dbReference>
<dbReference type="Proteomes" id="UP000192411">
    <property type="component" value="Unassembled WGS sequence"/>
</dbReference>
<gene>
    <name evidence="19" type="ORF">BST47_04510</name>
</gene>
<dbReference type="InterPro" id="IPR011009">
    <property type="entry name" value="Kinase-like_dom_sf"/>
</dbReference>
<dbReference type="STRING" id="75922.BST47_04510"/>
<accession>A0A1X0JYM0</accession>
<feature type="compositionally biased region" description="Pro residues" evidence="16">
    <location>
        <begin position="331"/>
        <end position="343"/>
    </location>
</feature>
<evidence type="ECO:0000256" key="6">
    <source>
        <dbReference type="ARBA" id="ARBA00022679"/>
    </source>
</evidence>
<keyword evidence="3" id="KW-1003">Cell membrane</keyword>
<dbReference type="InterPro" id="IPR000719">
    <property type="entry name" value="Prot_kinase_dom"/>
</dbReference>
<dbReference type="GO" id="GO:0045717">
    <property type="term" value="P:negative regulation of fatty acid biosynthetic process"/>
    <property type="evidence" value="ECO:0007669"/>
    <property type="project" value="UniProtKB-ARBA"/>
</dbReference>
<evidence type="ECO:0000256" key="1">
    <source>
        <dbReference type="ARBA" id="ARBA00004162"/>
    </source>
</evidence>
<evidence type="ECO:0000256" key="13">
    <source>
        <dbReference type="ARBA" id="ARBA00047899"/>
    </source>
</evidence>
<evidence type="ECO:0000256" key="14">
    <source>
        <dbReference type="ARBA" id="ARBA00048679"/>
    </source>
</evidence>
<evidence type="ECO:0000256" key="10">
    <source>
        <dbReference type="ARBA" id="ARBA00022840"/>
    </source>
</evidence>
<evidence type="ECO:0000256" key="2">
    <source>
        <dbReference type="ARBA" id="ARBA00012513"/>
    </source>
</evidence>
<keyword evidence="4 19" id="KW-0723">Serine/threonine-protein kinase</keyword>
<keyword evidence="8 15" id="KW-0547">Nucleotide-binding</keyword>
<keyword evidence="11 17" id="KW-1133">Transmembrane helix</keyword>
<feature type="domain" description="Protein kinase" evidence="18">
    <location>
        <begin position="9"/>
        <end position="268"/>
    </location>
</feature>
<dbReference type="GO" id="GO:0005524">
    <property type="term" value="F:ATP binding"/>
    <property type="evidence" value="ECO:0007669"/>
    <property type="project" value="UniProtKB-UniRule"/>
</dbReference>
<dbReference type="SMART" id="SM00220">
    <property type="entry name" value="S_TKc"/>
    <property type="match status" value="1"/>
</dbReference>
<dbReference type="EMBL" id="MVIM01000002">
    <property type="protein sequence ID" value="ORB68004.1"/>
    <property type="molecule type" value="Genomic_DNA"/>
</dbReference>
<feature type="region of interest" description="Disordered" evidence="16">
    <location>
        <begin position="378"/>
        <end position="428"/>
    </location>
</feature>
<reference evidence="19 20" key="1">
    <citation type="submission" date="2017-02" db="EMBL/GenBank/DDBJ databases">
        <title>The new phylogeny of genus Mycobacterium.</title>
        <authorList>
            <person name="Tortoli E."/>
            <person name="Trovato A."/>
            <person name="Cirillo D.M."/>
        </authorList>
    </citation>
    <scope>NUCLEOTIDE SEQUENCE [LARGE SCALE GENOMIC DNA]</scope>
    <source>
        <strain evidence="19 20">DSM 44338</strain>
    </source>
</reference>
<keyword evidence="7 17" id="KW-0812">Transmembrane</keyword>
<dbReference type="OrthoDB" id="4497069at2"/>
<evidence type="ECO:0000256" key="12">
    <source>
        <dbReference type="ARBA" id="ARBA00023136"/>
    </source>
</evidence>
<dbReference type="PANTHER" id="PTHR43289:SF6">
    <property type="entry name" value="SERINE_THREONINE-PROTEIN KINASE NEKL-3"/>
    <property type="match status" value="1"/>
</dbReference>
<evidence type="ECO:0000256" key="17">
    <source>
        <dbReference type="SAM" id="Phobius"/>
    </source>
</evidence>
<evidence type="ECO:0000256" key="8">
    <source>
        <dbReference type="ARBA" id="ARBA00022741"/>
    </source>
</evidence>
<comment type="catalytic activity">
    <reaction evidence="13">
        <text>L-threonyl-[protein] + ATP = O-phospho-L-threonyl-[protein] + ADP + H(+)</text>
        <dbReference type="Rhea" id="RHEA:46608"/>
        <dbReference type="Rhea" id="RHEA-COMP:11060"/>
        <dbReference type="Rhea" id="RHEA-COMP:11605"/>
        <dbReference type="ChEBI" id="CHEBI:15378"/>
        <dbReference type="ChEBI" id="CHEBI:30013"/>
        <dbReference type="ChEBI" id="CHEBI:30616"/>
        <dbReference type="ChEBI" id="CHEBI:61977"/>
        <dbReference type="ChEBI" id="CHEBI:456216"/>
        <dbReference type="EC" id="2.7.11.1"/>
    </reaction>
</comment>
<dbReference type="AlphaFoldDB" id="A0A1X0JYM0"/>
<keyword evidence="5" id="KW-0597">Phosphoprotein</keyword>
<dbReference type="RefSeq" id="WP_083124274.1">
    <property type="nucleotide sequence ID" value="NZ_MVIM01000002.1"/>
</dbReference>
<feature type="region of interest" description="Disordered" evidence="16">
    <location>
        <begin position="287"/>
        <end position="316"/>
    </location>
</feature>
<keyword evidence="9 19" id="KW-0418">Kinase</keyword>
<dbReference type="InterPro" id="IPR008271">
    <property type="entry name" value="Ser/Thr_kinase_AS"/>
</dbReference>
<dbReference type="Gene3D" id="3.30.200.20">
    <property type="entry name" value="Phosphorylase Kinase, domain 1"/>
    <property type="match status" value="1"/>
</dbReference>
<keyword evidence="20" id="KW-1185">Reference proteome</keyword>
<protein>
    <recommendedName>
        <fullName evidence="2">non-specific serine/threonine protein kinase</fullName>
        <ecNumber evidence="2">2.7.11.1</ecNumber>
    </recommendedName>
</protein>
<evidence type="ECO:0000256" key="16">
    <source>
        <dbReference type="SAM" id="MobiDB-lite"/>
    </source>
</evidence>
<dbReference type="FunFam" id="3.30.200.20:FF:000035">
    <property type="entry name" value="Serine/threonine protein kinase Stk1"/>
    <property type="match status" value="1"/>
</dbReference>
<evidence type="ECO:0000256" key="11">
    <source>
        <dbReference type="ARBA" id="ARBA00022989"/>
    </source>
</evidence>
<evidence type="ECO:0000313" key="19">
    <source>
        <dbReference type="EMBL" id="ORB68004.1"/>
    </source>
</evidence>
<comment type="catalytic activity">
    <reaction evidence="14">
        <text>L-seryl-[protein] + ATP = O-phospho-L-seryl-[protein] + ADP + H(+)</text>
        <dbReference type="Rhea" id="RHEA:17989"/>
        <dbReference type="Rhea" id="RHEA-COMP:9863"/>
        <dbReference type="Rhea" id="RHEA-COMP:11604"/>
        <dbReference type="ChEBI" id="CHEBI:15378"/>
        <dbReference type="ChEBI" id="CHEBI:29999"/>
        <dbReference type="ChEBI" id="CHEBI:30616"/>
        <dbReference type="ChEBI" id="CHEBI:83421"/>
        <dbReference type="ChEBI" id="CHEBI:456216"/>
        <dbReference type="EC" id="2.7.11.1"/>
    </reaction>
</comment>
<dbReference type="PROSITE" id="PS00107">
    <property type="entry name" value="PROTEIN_KINASE_ATP"/>
    <property type="match status" value="1"/>
</dbReference>
<feature type="binding site" evidence="15">
    <location>
        <position position="38"/>
    </location>
    <ligand>
        <name>ATP</name>
        <dbReference type="ChEBI" id="CHEBI:30616"/>
    </ligand>
</feature>
<evidence type="ECO:0000313" key="20">
    <source>
        <dbReference type="Proteomes" id="UP000192411"/>
    </source>
</evidence>
<evidence type="ECO:0000256" key="9">
    <source>
        <dbReference type="ARBA" id="ARBA00022777"/>
    </source>
</evidence>
<proteinExistence type="predicted"/>
<feature type="compositionally biased region" description="Low complexity" evidence="16">
    <location>
        <begin position="378"/>
        <end position="388"/>
    </location>
</feature>
<dbReference type="Gene3D" id="1.10.510.10">
    <property type="entry name" value="Transferase(Phosphotransferase) domain 1"/>
    <property type="match status" value="1"/>
</dbReference>
<organism evidence="19 20">
    <name type="scientific">Mycolicibacterium tusciae</name>
    <dbReference type="NCBI Taxonomy" id="75922"/>
    <lineage>
        <taxon>Bacteria</taxon>
        <taxon>Bacillati</taxon>
        <taxon>Actinomycetota</taxon>
        <taxon>Actinomycetes</taxon>
        <taxon>Mycobacteriales</taxon>
        <taxon>Mycobacteriaceae</taxon>
        <taxon>Mycolicibacterium</taxon>
    </lineage>
</organism>
<evidence type="ECO:0000256" key="7">
    <source>
        <dbReference type="ARBA" id="ARBA00022692"/>
    </source>
</evidence>
<dbReference type="CDD" id="cd14014">
    <property type="entry name" value="STKc_PknB_like"/>
    <property type="match status" value="1"/>
</dbReference>
<dbReference type="SUPFAM" id="SSF56112">
    <property type="entry name" value="Protein kinase-like (PK-like)"/>
    <property type="match status" value="1"/>
</dbReference>
<dbReference type="GO" id="GO:0004674">
    <property type="term" value="F:protein serine/threonine kinase activity"/>
    <property type="evidence" value="ECO:0007669"/>
    <property type="project" value="UniProtKB-KW"/>
</dbReference>
<dbReference type="PROSITE" id="PS00108">
    <property type="entry name" value="PROTEIN_KINASE_ST"/>
    <property type="match status" value="1"/>
</dbReference>
<evidence type="ECO:0000256" key="15">
    <source>
        <dbReference type="PROSITE-ProRule" id="PRU10141"/>
    </source>
</evidence>
<evidence type="ECO:0000259" key="18">
    <source>
        <dbReference type="PROSITE" id="PS50011"/>
    </source>
</evidence>
<comment type="subcellular location">
    <subcellularLocation>
        <location evidence="1">Cell membrane</location>
        <topology evidence="1">Single-pass membrane protein</topology>
    </subcellularLocation>
</comment>
<feature type="transmembrane region" description="Helical" evidence="17">
    <location>
        <begin position="353"/>
        <end position="374"/>
    </location>
</feature>
<evidence type="ECO:0000256" key="3">
    <source>
        <dbReference type="ARBA" id="ARBA00022475"/>
    </source>
</evidence>
<evidence type="ECO:0000256" key="4">
    <source>
        <dbReference type="ARBA" id="ARBA00022527"/>
    </source>
</evidence>
<dbReference type="EC" id="2.7.11.1" evidence="2"/>
<comment type="caution">
    <text evidence="19">The sequence shown here is derived from an EMBL/GenBank/DDBJ whole genome shotgun (WGS) entry which is preliminary data.</text>
</comment>
<dbReference type="Pfam" id="PF00069">
    <property type="entry name" value="Pkinase"/>
    <property type="match status" value="1"/>
</dbReference>
<evidence type="ECO:0000256" key="5">
    <source>
        <dbReference type="ARBA" id="ARBA00022553"/>
    </source>
</evidence>